<comment type="caution">
    <text evidence="4">The sequence shown here is derived from an EMBL/GenBank/DDBJ whole genome shotgun (WGS) entry which is preliminary data.</text>
</comment>
<dbReference type="SMART" id="SM00560">
    <property type="entry name" value="LamGL"/>
    <property type="match status" value="2"/>
</dbReference>
<accession>A0A815GID5</accession>
<evidence type="ECO:0000313" key="4">
    <source>
        <dbReference type="EMBL" id="CAF1338678.1"/>
    </source>
</evidence>
<dbReference type="Pfam" id="PF13385">
    <property type="entry name" value="Laminin_G_3"/>
    <property type="match status" value="2"/>
</dbReference>
<dbReference type="SUPFAM" id="SSF49899">
    <property type="entry name" value="Concanavalin A-like lectins/glucanases"/>
    <property type="match status" value="2"/>
</dbReference>
<dbReference type="Proteomes" id="UP000663860">
    <property type="component" value="Unassembled WGS sequence"/>
</dbReference>
<dbReference type="AlphaFoldDB" id="A0A815GID5"/>
<feature type="domain" description="LamG-like jellyroll fold" evidence="3">
    <location>
        <begin position="253"/>
        <end position="394"/>
    </location>
</feature>
<gene>
    <name evidence="4" type="ORF">IZO911_LOCUS36104</name>
    <name evidence="5" type="ORF">KXQ929_LOCUS13978</name>
</gene>
<sequence length="402" mass="42937">MENNVADSISNLSGTTVNSPTFYAQGINGGYLVRLVSSSNQYITIPTYQSFVSTSFTLEMWIYPTTLTSGTSYGLFSQYAALTQDHNLYLIFSGGNLKMGFWNDDVTSGTTLSANAWYHIAFVYDNSSQTQIIYLNGVQDTNRSSAGPYLGGSGAINIGNYYNGSNNTYDGFIDQVTLYMNARSASDILSDATFSTWHSFDCGIAFDSAPYRINGIANNVVLAPGRVGQGLSFNSSSSYYQLYGFPVLATSNHPYSISLWIRRTSTGGGGLVHVSTQSNGAGWCLDFMGFSSSGQIIGSSYSTAVKDVIGPILSINVWTHVATTFSTTNGVRLYVNGSLIGSTGAMAYSASGATNTVTLGNSLTTGCGTNSIVPGTFYGYLDEFRLYSRELSAADVTTLANP</sequence>
<dbReference type="PANTHER" id="PTHR42535:SF2">
    <property type="entry name" value="CHROMOSOME UNDETERMINED SCAFFOLD_146, WHOLE GENOME SHOTGUN SEQUENCE"/>
    <property type="match status" value="1"/>
</dbReference>
<dbReference type="Gene3D" id="2.60.120.200">
    <property type="match status" value="2"/>
</dbReference>
<evidence type="ECO:0000256" key="2">
    <source>
        <dbReference type="ARBA" id="ARBA00023157"/>
    </source>
</evidence>
<keyword evidence="1" id="KW-0732">Signal</keyword>
<dbReference type="EMBL" id="CAJOBB010000763">
    <property type="protein sequence ID" value="CAF3746437.1"/>
    <property type="molecule type" value="Genomic_DNA"/>
</dbReference>
<dbReference type="EMBL" id="CAJNOE010000813">
    <property type="protein sequence ID" value="CAF1338678.1"/>
    <property type="molecule type" value="Genomic_DNA"/>
</dbReference>
<dbReference type="InterPro" id="IPR013320">
    <property type="entry name" value="ConA-like_dom_sf"/>
</dbReference>
<evidence type="ECO:0000313" key="6">
    <source>
        <dbReference type="Proteomes" id="UP000663860"/>
    </source>
</evidence>
<protein>
    <recommendedName>
        <fullName evidence="3">LamG-like jellyroll fold domain-containing protein</fullName>
    </recommendedName>
</protein>
<dbReference type="InterPro" id="IPR006558">
    <property type="entry name" value="LamG-like"/>
</dbReference>
<proteinExistence type="predicted"/>
<evidence type="ECO:0000313" key="5">
    <source>
        <dbReference type="EMBL" id="CAF3746437.1"/>
    </source>
</evidence>
<evidence type="ECO:0000259" key="3">
    <source>
        <dbReference type="SMART" id="SM00560"/>
    </source>
</evidence>
<feature type="domain" description="LamG-like jellyroll fold" evidence="3">
    <location>
        <begin position="54"/>
        <end position="186"/>
    </location>
</feature>
<keyword evidence="2" id="KW-1015">Disulfide bond</keyword>
<organism evidence="4 6">
    <name type="scientific">Adineta steineri</name>
    <dbReference type="NCBI Taxonomy" id="433720"/>
    <lineage>
        <taxon>Eukaryota</taxon>
        <taxon>Metazoa</taxon>
        <taxon>Spiralia</taxon>
        <taxon>Gnathifera</taxon>
        <taxon>Rotifera</taxon>
        <taxon>Eurotatoria</taxon>
        <taxon>Bdelloidea</taxon>
        <taxon>Adinetida</taxon>
        <taxon>Adinetidae</taxon>
        <taxon>Adineta</taxon>
    </lineage>
</organism>
<dbReference type="Proteomes" id="UP000663868">
    <property type="component" value="Unassembled WGS sequence"/>
</dbReference>
<evidence type="ECO:0000256" key="1">
    <source>
        <dbReference type="ARBA" id="ARBA00022729"/>
    </source>
</evidence>
<reference evidence="4" key="1">
    <citation type="submission" date="2021-02" db="EMBL/GenBank/DDBJ databases">
        <authorList>
            <person name="Nowell W R."/>
        </authorList>
    </citation>
    <scope>NUCLEOTIDE SEQUENCE</scope>
</reference>
<dbReference type="PANTHER" id="PTHR42535">
    <property type="entry name" value="OOKINETE PROTEIN, PUTATIVE-RELATED"/>
    <property type="match status" value="1"/>
</dbReference>
<name>A0A815GID5_9BILA</name>